<dbReference type="EMBL" id="BGKI01000001">
    <property type="protein sequence ID" value="GBH33517.1"/>
    <property type="molecule type" value="Genomic_DNA"/>
</dbReference>
<accession>A0A2S2KPM9</accession>
<comment type="caution">
    <text evidence="1">The sequence shown here is derived from an EMBL/GenBank/DDBJ whole genome shotgun (WGS) entry which is preliminary data.</text>
</comment>
<keyword evidence="2" id="KW-1185">Reference proteome</keyword>
<evidence type="ECO:0000313" key="1">
    <source>
        <dbReference type="EMBL" id="GBH33517.1"/>
    </source>
</evidence>
<name>A0A2S2KPM9_9ARCH</name>
<dbReference type="GeneID" id="76209645"/>
<sequence length="61" mass="7124">MVITKISECLVCNTLKNNLTEHHVKECNGEIMMVCNDCHKVITWYQDQAIPKFKEQLEKNS</sequence>
<gene>
    <name evidence="1" type="ORF">NZNM25_03080</name>
</gene>
<organism evidence="1 2">
    <name type="scientific">Nitrosopumilus zosterae</name>
    <dbReference type="NCBI Taxonomy" id="718286"/>
    <lineage>
        <taxon>Archaea</taxon>
        <taxon>Nitrososphaerota</taxon>
        <taxon>Nitrososphaeria</taxon>
        <taxon>Nitrosopumilales</taxon>
        <taxon>Nitrosopumilaceae</taxon>
        <taxon>Nitrosopumilus</taxon>
    </lineage>
</organism>
<reference evidence="1 2" key="1">
    <citation type="submission" date="2018-05" db="EMBL/GenBank/DDBJ databases">
        <title>genome sequencing of Nitrosopumilus sp. NM25.</title>
        <authorList>
            <person name="Mori K."/>
            <person name="Nakagawa T."/>
        </authorList>
    </citation>
    <scope>NUCLEOTIDE SEQUENCE [LARGE SCALE GENOMIC DNA]</scope>
    <source>
        <strain evidence="1 2">NM25</strain>
    </source>
</reference>
<evidence type="ECO:0000313" key="2">
    <source>
        <dbReference type="Proteomes" id="UP000245829"/>
    </source>
</evidence>
<proteinExistence type="predicted"/>
<protein>
    <submittedName>
        <fullName evidence="1">Uncharacterized protein</fullName>
    </submittedName>
</protein>
<dbReference type="AlphaFoldDB" id="A0A2S2KPM9"/>
<dbReference type="RefSeq" id="WP_109876162.1">
    <property type="nucleotide sequence ID" value="NZ_AP026695.1"/>
</dbReference>
<dbReference type="Proteomes" id="UP000245829">
    <property type="component" value="Unassembled WGS sequence"/>
</dbReference>